<gene>
    <name evidence="13 14 15 16" type="primary">TSSC4</name>
</gene>
<evidence type="ECO:0000256" key="6">
    <source>
        <dbReference type="ARBA" id="ARBA00022728"/>
    </source>
</evidence>
<comment type="function">
    <text evidence="10">Protein associated with the U5 snRNP, during its maturation and its post-splicing recycling and which is required for spliceosomal tri-snRNP complex assembly in the nucleus. Has a molecular sequestering activity and transiently hinders SNRNP200 binding sites for constitutive splicing factors that intervene later during the assembly of the spliceosome and splicing. Together with its molecular sequestering activity, may also function as a molecular adapter and placeholder, coordinating the assembly of the U5 snRNP and its association with the U4/U6 di-snRNP.</text>
</comment>
<dbReference type="PANTHER" id="PTHR13445">
    <property type="entry name" value="TUMOR SUPPRESSING SUBTRANSFERABLE CANDIDATE 4 TSSC4"/>
    <property type="match status" value="1"/>
</dbReference>
<evidence type="ECO:0000256" key="8">
    <source>
        <dbReference type="ARBA" id="ARBA00023242"/>
    </source>
</evidence>
<dbReference type="GO" id="GO:0006397">
    <property type="term" value="P:mRNA processing"/>
    <property type="evidence" value="ECO:0007669"/>
    <property type="project" value="UniProtKB-KW"/>
</dbReference>
<feature type="compositionally biased region" description="Basic and acidic residues" evidence="11">
    <location>
        <begin position="285"/>
        <end position="305"/>
    </location>
</feature>
<feature type="compositionally biased region" description="Polar residues" evidence="11">
    <location>
        <begin position="205"/>
        <end position="223"/>
    </location>
</feature>
<dbReference type="GeneID" id="106542410"/>
<protein>
    <recommendedName>
        <fullName evidence="9">U5 small nuclear ribonucleoprotein TSSC4</fullName>
    </recommendedName>
</protein>
<evidence type="ECO:0000256" key="4">
    <source>
        <dbReference type="ARBA" id="ARBA00022490"/>
    </source>
</evidence>
<dbReference type="RefSeq" id="XP_013913603.1">
    <property type="nucleotide sequence ID" value="XM_014058128.1"/>
</dbReference>
<dbReference type="GO" id="GO:0005681">
    <property type="term" value="C:spliceosomal complex"/>
    <property type="evidence" value="ECO:0007669"/>
    <property type="project" value="UniProtKB-KW"/>
</dbReference>
<evidence type="ECO:0000256" key="3">
    <source>
        <dbReference type="ARBA" id="ARBA00010362"/>
    </source>
</evidence>
<dbReference type="CTD" id="10078"/>
<feature type="region of interest" description="Disordered" evidence="11">
    <location>
        <begin position="197"/>
        <end position="351"/>
    </location>
</feature>
<proteinExistence type="inferred from homology"/>
<evidence type="ECO:0000256" key="5">
    <source>
        <dbReference type="ARBA" id="ARBA00022664"/>
    </source>
</evidence>
<keyword evidence="8" id="KW-0539">Nucleus</keyword>
<dbReference type="OrthoDB" id="1906282at2759"/>
<evidence type="ECO:0000256" key="7">
    <source>
        <dbReference type="ARBA" id="ARBA00023187"/>
    </source>
</evidence>
<reference evidence="13 14" key="1">
    <citation type="submission" date="2025-04" db="UniProtKB">
        <authorList>
            <consortium name="RefSeq"/>
        </authorList>
    </citation>
    <scope>IDENTIFICATION</scope>
    <source>
        <tissue evidence="13 14">Skeletal muscle</tissue>
    </source>
</reference>
<keyword evidence="4" id="KW-0963">Cytoplasm</keyword>
<dbReference type="Pfam" id="PF15264">
    <property type="entry name" value="TSSC4"/>
    <property type="match status" value="1"/>
</dbReference>
<feature type="compositionally biased region" description="Basic and acidic residues" evidence="11">
    <location>
        <begin position="55"/>
        <end position="68"/>
    </location>
</feature>
<dbReference type="RefSeq" id="XP_013913602.1">
    <property type="nucleotide sequence ID" value="XM_014058127.1"/>
</dbReference>
<dbReference type="KEGG" id="tsr:106542410"/>
<evidence type="ECO:0000256" key="10">
    <source>
        <dbReference type="ARBA" id="ARBA00045970"/>
    </source>
</evidence>
<feature type="region of interest" description="Disordered" evidence="11">
    <location>
        <begin position="28"/>
        <end position="79"/>
    </location>
</feature>
<dbReference type="GO" id="GO:0005737">
    <property type="term" value="C:cytoplasm"/>
    <property type="evidence" value="ECO:0007669"/>
    <property type="project" value="UniProtKB-SubCell"/>
</dbReference>
<evidence type="ECO:0000313" key="12">
    <source>
        <dbReference type="Proteomes" id="UP000504617"/>
    </source>
</evidence>
<dbReference type="RefSeq" id="XP_013913601.1">
    <property type="nucleotide sequence ID" value="XM_014058126.1"/>
</dbReference>
<evidence type="ECO:0000256" key="9">
    <source>
        <dbReference type="ARBA" id="ARBA00035304"/>
    </source>
</evidence>
<evidence type="ECO:0000256" key="11">
    <source>
        <dbReference type="SAM" id="MobiDB-lite"/>
    </source>
</evidence>
<evidence type="ECO:0000256" key="1">
    <source>
        <dbReference type="ARBA" id="ARBA00004123"/>
    </source>
</evidence>
<dbReference type="InterPro" id="IPR029338">
    <property type="entry name" value="TSSC4"/>
</dbReference>
<evidence type="ECO:0000313" key="16">
    <source>
        <dbReference type="RefSeq" id="XP_013913604.1"/>
    </source>
</evidence>
<keyword evidence="7" id="KW-0508">mRNA splicing</keyword>
<name>A0A6I9XDA5_9SAUR</name>
<dbReference type="RefSeq" id="XP_013913604.1">
    <property type="nucleotide sequence ID" value="XM_014058129.1"/>
</dbReference>
<dbReference type="Proteomes" id="UP000504617">
    <property type="component" value="Unplaced"/>
</dbReference>
<evidence type="ECO:0000313" key="15">
    <source>
        <dbReference type="RefSeq" id="XP_013913603.1"/>
    </source>
</evidence>
<evidence type="ECO:0000313" key="13">
    <source>
        <dbReference type="RefSeq" id="XP_013913601.1"/>
    </source>
</evidence>
<evidence type="ECO:0000256" key="2">
    <source>
        <dbReference type="ARBA" id="ARBA00004496"/>
    </source>
</evidence>
<sequence length="351" mass="38426">MGDEGAGEPFVGIVTDAATDYEGILPSDTISLSDSDSEDFEFAGSAEVDAVSPEEPLHSDDVDSESNKSGDSLHNSQKSVVQPFHLKGMSSSFSQRSQNIFDCLEGAAKQAVPLTGEDNVIDTRFKRPLPPLSISNKTPAESFGRQREPIQSYKSSPPVPDYVAHPERWTKYSLENVAEYSDDTNKSIAMEFLSGLKKGRKEQSSTRPENYIPSFNQDASSSGAGRIIFSKPVKAGLDRSGKKRGASAEEKLEANIINTNQEASGKPLGNLDAQNKSDVVILDPSESKEKKKEDWEPLKLEERGARRANTGSPEVPEENVTTTVGFHGSQKRSRKHFRPKANDDDEEEEES</sequence>
<dbReference type="PANTHER" id="PTHR13445:SF3">
    <property type="entry name" value="U5 SMALL NUCLEAR RIBONUCLEOPROTEIN TSSC4"/>
    <property type="match status" value="1"/>
</dbReference>
<accession>A0A6I9XDA5</accession>
<evidence type="ECO:0000313" key="14">
    <source>
        <dbReference type="RefSeq" id="XP_013913602.1"/>
    </source>
</evidence>
<organism evidence="12 16">
    <name type="scientific">Thamnophis sirtalis</name>
    <dbReference type="NCBI Taxonomy" id="35019"/>
    <lineage>
        <taxon>Eukaryota</taxon>
        <taxon>Metazoa</taxon>
        <taxon>Chordata</taxon>
        <taxon>Craniata</taxon>
        <taxon>Vertebrata</taxon>
        <taxon>Euteleostomi</taxon>
        <taxon>Lepidosauria</taxon>
        <taxon>Squamata</taxon>
        <taxon>Bifurcata</taxon>
        <taxon>Unidentata</taxon>
        <taxon>Episquamata</taxon>
        <taxon>Toxicofera</taxon>
        <taxon>Serpentes</taxon>
        <taxon>Colubroidea</taxon>
        <taxon>Colubridae</taxon>
        <taxon>Natricinae</taxon>
        <taxon>Thamnophis</taxon>
    </lineage>
</organism>
<comment type="similarity">
    <text evidence="3">Belongs to the TSSC4 family.</text>
</comment>
<feature type="compositionally biased region" description="Basic residues" evidence="11">
    <location>
        <begin position="329"/>
        <end position="339"/>
    </location>
</feature>
<keyword evidence="5" id="KW-0507">mRNA processing</keyword>
<keyword evidence="6" id="KW-0747">Spliceosome</keyword>
<dbReference type="GO" id="GO:0008380">
    <property type="term" value="P:RNA splicing"/>
    <property type="evidence" value="ECO:0007669"/>
    <property type="project" value="UniProtKB-KW"/>
</dbReference>
<comment type="subcellular location">
    <subcellularLocation>
        <location evidence="2">Cytoplasm</location>
    </subcellularLocation>
    <subcellularLocation>
        <location evidence="1">Nucleus</location>
    </subcellularLocation>
</comment>
<feature type="compositionally biased region" description="Polar residues" evidence="11">
    <location>
        <begin position="69"/>
        <end position="79"/>
    </location>
</feature>
<dbReference type="AlphaFoldDB" id="A0A6I9XDA5"/>
<feature type="region of interest" description="Disordered" evidence="11">
    <location>
        <begin position="126"/>
        <end position="162"/>
    </location>
</feature>
<feature type="compositionally biased region" description="Basic and acidic residues" evidence="11">
    <location>
        <begin position="236"/>
        <end position="253"/>
    </location>
</feature>
<keyword evidence="12" id="KW-1185">Reference proteome</keyword>